<dbReference type="RefSeq" id="WP_072272604.1">
    <property type="nucleotide sequence ID" value="NZ_CCXW01000001.1"/>
</dbReference>
<organism evidence="3 4">
    <name type="scientific">Peribacillus simplex</name>
    <dbReference type="NCBI Taxonomy" id="1478"/>
    <lineage>
        <taxon>Bacteria</taxon>
        <taxon>Bacillati</taxon>
        <taxon>Bacillota</taxon>
        <taxon>Bacilli</taxon>
        <taxon>Bacillales</taxon>
        <taxon>Bacillaceae</taxon>
        <taxon>Peribacillus</taxon>
    </lineage>
</organism>
<dbReference type="PROSITE" id="PS51782">
    <property type="entry name" value="LYSM"/>
    <property type="match status" value="1"/>
</dbReference>
<proteinExistence type="predicted"/>
<dbReference type="Proteomes" id="UP000182110">
    <property type="component" value="Unassembled WGS sequence"/>
</dbReference>
<feature type="domain" description="LysM" evidence="2">
    <location>
        <begin position="149"/>
        <end position="192"/>
    </location>
</feature>
<dbReference type="Gene3D" id="3.10.350.10">
    <property type="entry name" value="LysM domain"/>
    <property type="match status" value="1"/>
</dbReference>
<dbReference type="EMBL" id="CCXW01000001">
    <property type="protein sequence ID" value="CEG31448.1"/>
    <property type="molecule type" value="Genomic_DNA"/>
</dbReference>
<dbReference type="Pfam" id="PF21821">
    <property type="entry name" value="Dit_like"/>
    <property type="match status" value="1"/>
</dbReference>
<name>A0AAN2TRZ9_9BACI</name>
<evidence type="ECO:0000313" key="3">
    <source>
        <dbReference type="EMBL" id="CEG31448.1"/>
    </source>
</evidence>
<dbReference type="CDD" id="cd00118">
    <property type="entry name" value="LysM"/>
    <property type="match status" value="1"/>
</dbReference>
<sequence>MAKLDDVSLFIEDESESYKVDVTEYAVEKGEPFTDHVSKRSPDFSISGYILSSNYETSKNKLISIMESGKIIKYVGKMSASNVIITSISSKRSSDVQNGMAIDISLRRIRISTTSWQKASGSKKPAQKPTSQSGKKKPVSKKKSTSTKKYHVTKKGDTYWDLSRKYGSSIPQLRSWNKYPDRRIPIGVKLRVK</sequence>
<feature type="compositionally biased region" description="Basic residues" evidence="1">
    <location>
        <begin position="134"/>
        <end position="151"/>
    </location>
</feature>
<dbReference type="AlphaFoldDB" id="A0AAN2TRZ9"/>
<reference evidence="3 4" key="1">
    <citation type="journal article" date="2014" name="Genome Announc.">
        <title>Genome Sequence of Bacillus simplex Strain P558, Isolated from a Human Fecal Sample.</title>
        <authorList>
            <person name="Croce O."/>
            <person name="Hugon P."/>
            <person name="Lagier J.C."/>
            <person name="Bibi F."/>
            <person name="Robert C."/>
            <person name="Azhar E.I."/>
            <person name="Raoult D."/>
            <person name="Fournier P.E."/>
        </authorList>
    </citation>
    <scope>NUCLEOTIDE SEQUENCE [LARGE SCALE GENOMIC DNA]</scope>
    <source>
        <strain evidence="3 4">P558</strain>
    </source>
</reference>
<feature type="region of interest" description="Disordered" evidence="1">
    <location>
        <begin position="115"/>
        <end position="151"/>
    </location>
</feature>
<dbReference type="InterPro" id="IPR036779">
    <property type="entry name" value="LysM_dom_sf"/>
</dbReference>
<keyword evidence="4" id="KW-1185">Reference proteome</keyword>
<protein>
    <submittedName>
        <fullName evidence="3">Autolysin</fullName>
    </submittedName>
</protein>
<dbReference type="SUPFAM" id="SSF54106">
    <property type="entry name" value="LysM domain"/>
    <property type="match status" value="1"/>
</dbReference>
<evidence type="ECO:0000259" key="2">
    <source>
        <dbReference type="PROSITE" id="PS51782"/>
    </source>
</evidence>
<dbReference type="Pfam" id="PF01476">
    <property type="entry name" value="LysM"/>
    <property type="match status" value="1"/>
</dbReference>
<gene>
    <name evidence="3" type="ORF">BN1180_01592</name>
</gene>
<comment type="caution">
    <text evidence="3">The sequence shown here is derived from an EMBL/GenBank/DDBJ whole genome shotgun (WGS) entry which is preliminary data.</text>
</comment>
<accession>A0AAN2TRZ9</accession>
<dbReference type="InterPro" id="IPR048494">
    <property type="entry name" value="Dit-like_N"/>
</dbReference>
<evidence type="ECO:0000256" key="1">
    <source>
        <dbReference type="SAM" id="MobiDB-lite"/>
    </source>
</evidence>
<dbReference type="SMART" id="SM00257">
    <property type="entry name" value="LysM"/>
    <property type="match status" value="1"/>
</dbReference>
<evidence type="ECO:0000313" key="4">
    <source>
        <dbReference type="Proteomes" id="UP000182110"/>
    </source>
</evidence>
<dbReference type="InterPro" id="IPR018392">
    <property type="entry name" value="LysM"/>
</dbReference>